<reference evidence="9" key="1">
    <citation type="journal article" date="2020" name="Nat. Commun.">
        <title>Large-scale genome sequencing of mycorrhizal fungi provides insights into the early evolution of symbiotic traits.</title>
        <authorList>
            <person name="Miyauchi S."/>
            <person name="Kiss E."/>
            <person name="Kuo A."/>
            <person name="Drula E."/>
            <person name="Kohler A."/>
            <person name="Sanchez-Garcia M."/>
            <person name="Morin E."/>
            <person name="Andreopoulos B."/>
            <person name="Barry K.W."/>
            <person name="Bonito G."/>
            <person name="Buee M."/>
            <person name="Carver A."/>
            <person name="Chen C."/>
            <person name="Cichocki N."/>
            <person name="Clum A."/>
            <person name="Culley D."/>
            <person name="Crous P.W."/>
            <person name="Fauchery L."/>
            <person name="Girlanda M."/>
            <person name="Hayes R.D."/>
            <person name="Keri Z."/>
            <person name="LaButti K."/>
            <person name="Lipzen A."/>
            <person name="Lombard V."/>
            <person name="Magnuson J."/>
            <person name="Maillard F."/>
            <person name="Murat C."/>
            <person name="Nolan M."/>
            <person name="Ohm R.A."/>
            <person name="Pangilinan J."/>
            <person name="Pereira M.F."/>
            <person name="Perotto S."/>
            <person name="Peter M."/>
            <person name="Pfister S."/>
            <person name="Riley R."/>
            <person name="Sitrit Y."/>
            <person name="Stielow J.B."/>
            <person name="Szollosi G."/>
            <person name="Zifcakova L."/>
            <person name="Stursova M."/>
            <person name="Spatafora J.W."/>
            <person name="Tedersoo L."/>
            <person name="Vaario L.M."/>
            <person name="Yamada A."/>
            <person name="Yan M."/>
            <person name="Wang P."/>
            <person name="Xu J."/>
            <person name="Bruns T."/>
            <person name="Baldrian P."/>
            <person name="Vilgalys R."/>
            <person name="Dunand C."/>
            <person name="Henrissat B."/>
            <person name="Grigoriev I.V."/>
            <person name="Hibbett D."/>
            <person name="Nagy L.G."/>
            <person name="Martin F.M."/>
        </authorList>
    </citation>
    <scope>NUCLEOTIDE SEQUENCE</scope>
    <source>
        <strain evidence="9">UP504</strain>
    </source>
</reference>
<evidence type="ECO:0000256" key="2">
    <source>
        <dbReference type="ARBA" id="ARBA00022676"/>
    </source>
</evidence>
<evidence type="ECO:0000256" key="1">
    <source>
        <dbReference type="ARBA" id="ARBA00004167"/>
    </source>
</evidence>
<keyword evidence="3" id="KW-0808">Transferase</keyword>
<proteinExistence type="predicted"/>
<dbReference type="PANTHER" id="PTHR20961">
    <property type="entry name" value="GLYCOSYLTRANSFERASE"/>
    <property type="match status" value="1"/>
</dbReference>
<dbReference type="AlphaFoldDB" id="A0A9P6B473"/>
<protein>
    <recommendedName>
        <fullName evidence="8">Glycosyltransferase 61 catalytic domain-containing protein</fullName>
    </recommendedName>
</protein>
<dbReference type="InterPro" id="IPR049625">
    <property type="entry name" value="Glyco_transf_61_cat"/>
</dbReference>
<keyword evidence="6" id="KW-0472">Membrane</keyword>
<keyword evidence="4" id="KW-0812">Transmembrane</keyword>
<dbReference type="GO" id="GO:0097363">
    <property type="term" value="F:protein O-acetylglucosaminyltransferase activity"/>
    <property type="evidence" value="ECO:0007669"/>
    <property type="project" value="TreeGrafter"/>
</dbReference>
<dbReference type="GO" id="GO:0035269">
    <property type="term" value="P:protein O-linked glycosylation via mannose"/>
    <property type="evidence" value="ECO:0007669"/>
    <property type="project" value="TreeGrafter"/>
</dbReference>
<evidence type="ECO:0000259" key="8">
    <source>
        <dbReference type="Pfam" id="PF04577"/>
    </source>
</evidence>
<dbReference type="Proteomes" id="UP000886523">
    <property type="component" value="Unassembled WGS sequence"/>
</dbReference>
<dbReference type="GO" id="GO:0005783">
    <property type="term" value="C:endoplasmic reticulum"/>
    <property type="evidence" value="ECO:0007669"/>
    <property type="project" value="TreeGrafter"/>
</dbReference>
<keyword evidence="5" id="KW-1133">Transmembrane helix</keyword>
<accession>A0A9P6B473</accession>
<evidence type="ECO:0000256" key="5">
    <source>
        <dbReference type="ARBA" id="ARBA00022989"/>
    </source>
</evidence>
<evidence type="ECO:0000256" key="4">
    <source>
        <dbReference type="ARBA" id="ARBA00022692"/>
    </source>
</evidence>
<evidence type="ECO:0000256" key="7">
    <source>
        <dbReference type="ARBA" id="ARBA00023180"/>
    </source>
</evidence>
<evidence type="ECO:0000313" key="10">
    <source>
        <dbReference type="Proteomes" id="UP000886523"/>
    </source>
</evidence>
<dbReference type="OrthoDB" id="529273at2759"/>
<dbReference type="Pfam" id="PF04577">
    <property type="entry name" value="Glyco_transf_61"/>
    <property type="match status" value="1"/>
</dbReference>
<sequence>MHNGTLLIVSDQLVSSFPERRLMTSTGLLGLNTPENIAAREPTELHFDYLSRAVAKDRFGDRIYTISNFTLLFNDPKQFIDHYYHFVAELLLGTWRMYAGWLDPDISPRGHTMLPDPSRAIFTHCNNDEWRDYTDYNQYFLHASFPSMGLEMQEDWLGRIRMTKGGYGAAGVGVAKLWRFDRVLLVDRSAAFRGPMCGGTQRTAAEAYHSNKHIASRYWWEPIRRRVLGFASVPLHIMDYSIPTELQEELDVDPALPPVLITYLSRQGWRRRLTDESHKGLLAAQRLEFLEFHPENYSRDDQLAIAARSTVILGVHGNGLTHLVAMAPTPVSAVIEIFYPKGFAKDYQWTAESLGIKHFGVWNDTWFTSPKLPQVNYPEGFQGESIYVHGPTVAQLIADRVEDRLPGPPNP</sequence>
<comment type="caution">
    <text evidence="9">The sequence shown here is derived from an EMBL/GenBank/DDBJ whole genome shotgun (WGS) entry which is preliminary data.</text>
</comment>
<gene>
    <name evidence="9" type="ORF">BS47DRAFT_1340528</name>
</gene>
<comment type="subcellular location">
    <subcellularLocation>
        <location evidence="1">Membrane</location>
        <topology evidence="1">Single-pass membrane protein</topology>
    </subcellularLocation>
</comment>
<organism evidence="9 10">
    <name type="scientific">Hydnum rufescens UP504</name>
    <dbReference type="NCBI Taxonomy" id="1448309"/>
    <lineage>
        <taxon>Eukaryota</taxon>
        <taxon>Fungi</taxon>
        <taxon>Dikarya</taxon>
        <taxon>Basidiomycota</taxon>
        <taxon>Agaricomycotina</taxon>
        <taxon>Agaricomycetes</taxon>
        <taxon>Cantharellales</taxon>
        <taxon>Hydnaceae</taxon>
        <taxon>Hydnum</taxon>
    </lineage>
</organism>
<dbReference type="PANTHER" id="PTHR20961:SF38">
    <property type="entry name" value="PROTEIN O-LINKED-MANNOSE BETA-1,4-N-ACETYLGLUCOSAMINYLTRANSFERASE 2"/>
    <property type="match status" value="1"/>
</dbReference>
<keyword evidence="7" id="KW-0325">Glycoprotein</keyword>
<dbReference type="InterPro" id="IPR007657">
    <property type="entry name" value="Glycosyltransferase_61"/>
</dbReference>
<keyword evidence="2" id="KW-0328">Glycosyltransferase</keyword>
<evidence type="ECO:0000256" key="3">
    <source>
        <dbReference type="ARBA" id="ARBA00022679"/>
    </source>
</evidence>
<evidence type="ECO:0000256" key="6">
    <source>
        <dbReference type="ARBA" id="ARBA00023136"/>
    </source>
</evidence>
<name>A0A9P6B473_9AGAM</name>
<feature type="domain" description="Glycosyltransferase 61 catalytic" evidence="8">
    <location>
        <begin position="258"/>
        <end position="329"/>
    </location>
</feature>
<dbReference type="GO" id="GO:0016020">
    <property type="term" value="C:membrane"/>
    <property type="evidence" value="ECO:0007669"/>
    <property type="project" value="UniProtKB-SubCell"/>
</dbReference>
<keyword evidence="10" id="KW-1185">Reference proteome</keyword>
<evidence type="ECO:0000313" key="9">
    <source>
        <dbReference type="EMBL" id="KAF9516645.1"/>
    </source>
</evidence>
<dbReference type="EMBL" id="MU128937">
    <property type="protein sequence ID" value="KAF9516645.1"/>
    <property type="molecule type" value="Genomic_DNA"/>
</dbReference>